<dbReference type="OrthoDB" id="62798at2759"/>
<evidence type="ECO:0000313" key="4">
    <source>
        <dbReference type="EMBL" id="PKA61548.1"/>
    </source>
</evidence>
<evidence type="ECO:0000256" key="2">
    <source>
        <dbReference type="ARBA" id="ARBA00022801"/>
    </source>
</evidence>
<dbReference type="GO" id="GO:0046856">
    <property type="term" value="P:phosphatidylinositol dephosphorylation"/>
    <property type="evidence" value="ECO:0007669"/>
    <property type="project" value="InterPro"/>
</dbReference>
<evidence type="ECO:0000256" key="1">
    <source>
        <dbReference type="ARBA" id="ARBA00010768"/>
    </source>
</evidence>
<dbReference type="InterPro" id="IPR000300">
    <property type="entry name" value="IPPc"/>
</dbReference>
<reference evidence="4 5" key="1">
    <citation type="journal article" date="2017" name="Nature">
        <title>The Apostasia genome and the evolution of orchids.</title>
        <authorList>
            <person name="Zhang G.Q."/>
            <person name="Liu K.W."/>
            <person name="Li Z."/>
            <person name="Lohaus R."/>
            <person name="Hsiao Y.Y."/>
            <person name="Niu S.C."/>
            <person name="Wang J.Y."/>
            <person name="Lin Y.C."/>
            <person name="Xu Q."/>
            <person name="Chen L.J."/>
            <person name="Yoshida K."/>
            <person name="Fujiwara S."/>
            <person name="Wang Z.W."/>
            <person name="Zhang Y.Q."/>
            <person name="Mitsuda N."/>
            <person name="Wang M."/>
            <person name="Liu G.H."/>
            <person name="Pecoraro L."/>
            <person name="Huang H.X."/>
            <person name="Xiao X.J."/>
            <person name="Lin M."/>
            <person name="Wu X.Y."/>
            <person name="Wu W.L."/>
            <person name="Chen Y.Y."/>
            <person name="Chang S.B."/>
            <person name="Sakamoto S."/>
            <person name="Ohme-Takagi M."/>
            <person name="Yagi M."/>
            <person name="Zeng S.J."/>
            <person name="Shen C.Y."/>
            <person name="Yeh C.M."/>
            <person name="Luo Y.B."/>
            <person name="Tsai W.C."/>
            <person name="Van de Peer Y."/>
            <person name="Liu Z.J."/>
        </authorList>
    </citation>
    <scope>NUCLEOTIDE SEQUENCE [LARGE SCALE GENOMIC DNA]</scope>
    <source>
        <strain evidence="5">cv. Shenzhen</strain>
        <tissue evidence="4">Stem</tissue>
    </source>
</reference>
<evidence type="ECO:0000313" key="5">
    <source>
        <dbReference type="Proteomes" id="UP000236161"/>
    </source>
</evidence>
<dbReference type="SUPFAM" id="SSF56219">
    <property type="entry name" value="DNase I-like"/>
    <property type="match status" value="1"/>
</dbReference>
<keyword evidence="5" id="KW-1185">Reference proteome</keyword>
<name>A0A2I0B183_9ASPA</name>
<dbReference type="PANTHER" id="PTHR45666:SF18">
    <property type="entry name" value="TYPE IV INOSITOL POLYPHOSPHATE 5-PHOSPHATASE 9"/>
    <property type="match status" value="1"/>
</dbReference>
<dbReference type="EC" id="3.1.3.36" evidence="4"/>
<dbReference type="GO" id="GO:0004445">
    <property type="term" value="F:inositol-polyphosphate 5-phosphatase activity"/>
    <property type="evidence" value="ECO:0007669"/>
    <property type="project" value="InterPro"/>
</dbReference>
<dbReference type="InterPro" id="IPR036691">
    <property type="entry name" value="Endo/exonu/phosph_ase_sf"/>
</dbReference>
<feature type="domain" description="Inositol polyphosphate-related phosphatase" evidence="3">
    <location>
        <begin position="59"/>
        <end position="377"/>
    </location>
</feature>
<sequence length="386" mass="43784">MMWPKLVANKLFHKASGSNGFVADFDYWEAPPAASSSNALLPSPPPEPSFHHQTDTTGLNYKLFVSTWNVGGMPPSANIDLDDWLETTEIYDIYVLGFQEIVPLSARNILGPERSSISTKWTSLIRSTLNKSTSAASLEGKDFQCIVSKQMVGLFVSVWVRGDRRRDFRHPSVSYVGCGLLGCLGNKGSVSLRFFLHETSLCFVCCHLASGGKEGDEMHRNSDAMEIFSRTSFPQGSSSNLPQKILDHDRIILLGDLNYRISLPEDTTRWLVEQKKWNVLLEKDQLRCELVEGRAFEGWNEGKIRFSPTYKFYPNSDEYYGCIQGKKHNKKKAPAWCDRILWHGKGVKQRWYERCDSKLSDHRPVRAIFTIEVEAPTSKLSCLLKM</sequence>
<dbReference type="Gene3D" id="3.60.10.10">
    <property type="entry name" value="Endonuclease/exonuclease/phosphatase"/>
    <property type="match status" value="1"/>
</dbReference>
<accession>A0A2I0B183</accession>
<dbReference type="SMART" id="SM00128">
    <property type="entry name" value="IPPc"/>
    <property type="match status" value="1"/>
</dbReference>
<proteinExistence type="inferred from homology"/>
<dbReference type="PANTHER" id="PTHR45666">
    <property type="entry name" value="TYPE IV INOSITOL POLYPHOSPHATE 5-PHOSPHATASE 9"/>
    <property type="match status" value="1"/>
</dbReference>
<dbReference type="STRING" id="1088818.A0A2I0B183"/>
<protein>
    <submittedName>
        <fullName evidence="4">Type I inositol 1,4,5-trisphosphate 5-phosphatase CVP2</fullName>
        <ecNumber evidence="4">3.1.3.36</ecNumber>
    </submittedName>
</protein>
<comment type="similarity">
    <text evidence="1">Belongs to the inositol polyphosphate 5-phosphatase family.</text>
</comment>
<dbReference type="AlphaFoldDB" id="A0A2I0B183"/>
<dbReference type="Pfam" id="PF22669">
    <property type="entry name" value="Exo_endo_phos2"/>
    <property type="match status" value="1"/>
</dbReference>
<evidence type="ECO:0000259" key="3">
    <source>
        <dbReference type="SMART" id="SM00128"/>
    </source>
</evidence>
<gene>
    <name evidence="4" type="primary">CVP2</name>
    <name evidence="4" type="ORF">AXF42_Ash018836</name>
</gene>
<dbReference type="EMBL" id="KZ451929">
    <property type="protein sequence ID" value="PKA61548.1"/>
    <property type="molecule type" value="Genomic_DNA"/>
</dbReference>
<dbReference type="Proteomes" id="UP000236161">
    <property type="component" value="Unassembled WGS sequence"/>
</dbReference>
<dbReference type="GO" id="GO:0034485">
    <property type="term" value="F:phosphatidylinositol-3,4,5-trisphosphate 5-phosphatase activity"/>
    <property type="evidence" value="ECO:0007669"/>
    <property type="project" value="TreeGrafter"/>
</dbReference>
<keyword evidence="2 4" id="KW-0378">Hydrolase</keyword>
<dbReference type="GO" id="GO:0004439">
    <property type="term" value="F:phosphatidylinositol-4,5-bisphosphate 5-phosphatase activity"/>
    <property type="evidence" value="ECO:0007669"/>
    <property type="project" value="UniProtKB-EC"/>
</dbReference>
<dbReference type="InterPro" id="IPR045849">
    <property type="entry name" value="IP5P_plant"/>
</dbReference>
<organism evidence="4 5">
    <name type="scientific">Apostasia shenzhenica</name>
    <dbReference type="NCBI Taxonomy" id="1088818"/>
    <lineage>
        <taxon>Eukaryota</taxon>
        <taxon>Viridiplantae</taxon>
        <taxon>Streptophyta</taxon>
        <taxon>Embryophyta</taxon>
        <taxon>Tracheophyta</taxon>
        <taxon>Spermatophyta</taxon>
        <taxon>Magnoliopsida</taxon>
        <taxon>Liliopsida</taxon>
        <taxon>Asparagales</taxon>
        <taxon>Orchidaceae</taxon>
        <taxon>Apostasioideae</taxon>
        <taxon>Apostasia</taxon>
    </lineage>
</organism>